<accession>A0ABU6TE22</accession>
<organism evidence="2 3">
    <name type="scientific">Stylosanthes scabra</name>
    <dbReference type="NCBI Taxonomy" id="79078"/>
    <lineage>
        <taxon>Eukaryota</taxon>
        <taxon>Viridiplantae</taxon>
        <taxon>Streptophyta</taxon>
        <taxon>Embryophyta</taxon>
        <taxon>Tracheophyta</taxon>
        <taxon>Spermatophyta</taxon>
        <taxon>Magnoliopsida</taxon>
        <taxon>eudicotyledons</taxon>
        <taxon>Gunneridae</taxon>
        <taxon>Pentapetalae</taxon>
        <taxon>rosids</taxon>
        <taxon>fabids</taxon>
        <taxon>Fabales</taxon>
        <taxon>Fabaceae</taxon>
        <taxon>Papilionoideae</taxon>
        <taxon>50 kb inversion clade</taxon>
        <taxon>dalbergioids sensu lato</taxon>
        <taxon>Dalbergieae</taxon>
        <taxon>Pterocarpus clade</taxon>
        <taxon>Stylosanthes</taxon>
    </lineage>
</organism>
<proteinExistence type="predicted"/>
<dbReference type="EMBL" id="JASCZI010090786">
    <property type="protein sequence ID" value="MED6146501.1"/>
    <property type="molecule type" value="Genomic_DNA"/>
</dbReference>
<reference evidence="2 3" key="1">
    <citation type="journal article" date="2023" name="Plants (Basel)">
        <title>Bridging the Gap: Combining Genomics and Transcriptomics Approaches to Understand Stylosanthes scabra, an Orphan Legume from the Brazilian Caatinga.</title>
        <authorList>
            <person name="Ferreira-Neto J.R.C."/>
            <person name="da Silva M.D."/>
            <person name="Binneck E."/>
            <person name="de Melo N.F."/>
            <person name="da Silva R.H."/>
            <person name="de Melo A.L.T.M."/>
            <person name="Pandolfi V."/>
            <person name="Bustamante F.O."/>
            <person name="Brasileiro-Vidal A.C."/>
            <person name="Benko-Iseppon A.M."/>
        </authorList>
    </citation>
    <scope>NUCLEOTIDE SEQUENCE [LARGE SCALE GENOMIC DNA]</scope>
    <source>
        <tissue evidence="2">Leaves</tissue>
    </source>
</reference>
<evidence type="ECO:0000313" key="3">
    <source>
        <dbReference type="Proteomes" id="UP001341840"/>
    </source>
</evidence>
<sequence>MIGSHSDEKADSDLAIVKTWRYHFDDEPFTHPLHSDALTRFVRTGSPLSLFRLLDVETLRKVDSPTYGRQDRVVGRPVKSWELFCRSRVGCARVMMSRAKERIREKVEKSEDVKGIEERDREKERKDKEEEEDPEEDPSKNSTAHSSPAFGRF</sequence>
<evidence type="ECO:0000256" key="1">
    <source>
        <dbReference type="SAM" id="MobiDB-lite"/>
    </source>
</evidence>
<name>A0ABU6TE22_9FABA</name>
<comment type="caution">
    <text evidence="2">The sequence shown here is derived from an EMBL/GenBank/DDBJ whole genome shotgun (WGS) entry which is preliminary data.</text>
</comment>
<evidence type="ECO:0000313" key="2">
    <source>
        <dbReference type="EMBL" id="MED6146501.1"/>
    </source>
</evidence>
<feature type="region of interest" description="Disordered" evidence="1">
    <location>
        <begin position="102"/>
        <end position="153"/>
    </location>
</feature>
<keyword evidence="3" id="KW-1185">Reference proteome</keyword>
<dbReference type="Proteomes" id="UP001341840">
    <property type="component" value="Unassembled WGS sequence"/>
</dbReference>
<feature type="compositionally biased region" description="Basic and acidic residues" evidence="1">
    <location>
        <begin position="102"/>
        <end position="128"/>
    </location>
</feature>
<protein>
    <submittedName>
        <fullName evidence="2">Uncharacterized protein</fullName>
    </submittedName>
</protein>
<gene>
    <name evidence="2" type="ORF">PIB30_035010</name>
</gene>